<evidence type="ECO:0000313" key="5">
    <source>
        <dbReference type="Proteomes" id="UP000634136"/>
    </source>
</evidence>
<dbReference type="InterPro" id="IPR050872">
    <property type="entry name" value="PPR_P_subfamily"/>
</dbReference>
<sequence>MSSLSKLKKLFGSPQGFGVCHKRNRGASRETKWVSLPCTKNSLDLSKQKFMLVFALYNLMLKSNFSPDEYTFSILIDRFCKSGRTNEVLEILDEMERCNTPPNTIIFTSVISGLCQEKKVDYAYSLFNKVKGNWFQPNLACYNVLLDEFCKLGRFDEALSIVQLLERDGARRYHEAYSWYAKMFKVGVMPNVVLYAVIMPGLSEEGRVGFCDIGLLDRARSLQLQISKNDQFPDACTYNILMSGMCRDGRVGEAQNFFNNMEKLGCFPSVVTFNALINELGKAGQLEEAFLLYCKMETGKIPLLFLGFLKVEIGLQIALVSRKQWRKCVRKDNF</sequence>
<dbReference type="Gene3D" id="1.25.40.10">
    <property type="entry name" value="Tetratricopeptide repeat domain"/>
    <property type="match status" value="2"/>
</dbReference>
<evidence type="ECO:0000256" key="2">
    <source>
        <dbReference type="ARBA" id="ARBA00022737"/>
    </source>
</evidence>
<dbReference type="PANTHER" id="PTHR46128:SF82">
    <property type="entry name" value="PENTACOTRIPEPTIDE-REPEAT REGION OF PRORP DOMAIN-CONTAINING PROTEIN"/>
    <property type="match status" value="1"/>
</dbReference>
<dbReference type="InterPro" id="IPR002885">
    <property type="entry name" value="PPR_rpt"/>
</dbReference>
<keyword evidence="5" id="KW-1185">Reference proteome</keyword>
<dbReference type="EMBL" id="JAAIUW010000006">
    <property type="protein sequence ID" value="KAF7827308.1"/>
    <property type="molecule type" value="Genomic_DNA"/>
</dbReference>
<proteinExistence type="inferred from homology"/>
<evidence type="ECO:0000256" key="1">
    <source>
        <dbReference type="ARBA" id="ARBA00007626"/>
    </source>
</evidence>
<reference evidence="4" key="1">
    <citation type="submission" date="2020-09" db="EMBL/GenBank/DDBJ databases">
        <title>Genome-Enabled Discovery of Anthraquinone Biosynthesis in Senna tora.</title>
        <authorList>
            <person name="Kang S.-H."/>
            <person name="Pandey R.P."/>
            <person name="Lee C.-M."/>
            <person name="Sim J.-S."/>
            <person name="Jeong J.-T."/>
            <person name="Choi B.-S."/>
            <person name="Jung M."/>
            <person name="Ginzburg D."/>
            <person name="Zhao K."/>
            <person name="Won S.Y."/>
            <person name="Oh T.-J."/>
            <person name="Yu Y."/>
            <person name="Kim N.-H."/>
            <person name="Lee O.R."/>
            <person name="Lee T.-H."/>
            <person name="Bashyal P."/>
            <person name="Kim T.-S."/>
            <person name="Lee W.-H."/>
            <person name="Kawkins C."/>
            <person name="Kim C.-K."/>
            <person name="Kim J.S."/>
            <person name="Ahn B.O."/>
            <person name="Rhee S.Y."/>
            <person name="Sohng J.K."/>
        </authorList>
    </citation>
    <scope>NUCLEOTIDE SEQUENCE</scope>
    <source>
        <tissue evidence="4">Leaf</tissue>
    </source>
</reference>
<feature type="repeat" description="PPR" evidence="3">
    <location>
        <begin position="269"/>
        <end position="303"/>
    </location>
</feature>
<organism evidence="4 5">
    <name type="scientific">Senna tora</name>
    <dbReference type="NCBI Taxonomy" id="362788"/>
    <lineage>
        <taxon>Eukaryota</taxon>
        <taxon>Viridiplantae</taxon>
        <taxon>Streptophyta</taxon>
        <taxon>Embryophyta</taxon>
        <taxon>Tracheophyta</taxon>
        <taxon>Spermatophyta</taxon>
        <taxon>Magnoliopsida</taxon>
        <taxon>eudicotyledons</taxon>
        <taxon>Gunneridae</taxon>
        <taxon>Pentapetalae</taxon>
        <taxon>rosids</taxon>
        <taxon>fabids</taxon>
        <taxon>Fabales</taxon>
        <taxon>Fabaceae</taxon>
        <taxon>Caesalpinioideae</taxon>
        <taxon>Cassia clade</taxon>
        <taxon>Senna</taxon>
    </lineage>
</organism>
<evidence type="ECO:0000256" key="3">
    <source>
        <dbReference type="PROSITE-ProRule" id="PRU00708"/>
    </source>
</evidence>
<gene>
    <name evidence="4" type="ORF">G2W53_018472</name>
</gene>
<protein>
    <submittedName>
        <fullName evidence="4">Pentatricopeptide repeat-containing protein</fullName>
    </submittedName>
</protein>
<name>A0A834TRV9_9FABA</name>
<comment type="caution">
    <text evidence="4">The sequence shown here is derived from an EMBL/GenBank/DDBJ whole genome shotgun (WGS) entry which is preliminary data.</text>
</comment>
<dbReference type="AlphaFoldDB" id="A0A834TRV9"/>
<feature type="repeat" description="PPR" evidence="3">
    <location>
        <begin position="234"/>
        <end position="268"/>
    </location>
</feature>
<feature type="repeat" description="PPR" evidence="3">
    <location>
        <begin position="103"/>
        <end position="137"/>
    </location>
</feature>
<dbReference type="OrthoDB" id="185373at2759"/>
<feature type="repeat" description="PPR" evidence="3">
    <location>
        <begin position="68"/>
        <end position="102"/>
    </location>
</feature>
<feature type="repeat" description="PPR" evidence="3">
    <location>
        <begin position="138"/>
        <end position="172"/>
    </location>
</feature>
<accession>A0A834TRV9</accession>
<keyword evidence="2" id="KW-0677">Repeat</keyword>
<dbReference type="Pfam" id="PF13041">
    <property type="entry name" value="PPR_2"/>
    <property type="match status" value="2"/>
</dbReference>
<comment type="similarity">
    <text evidence="1">Belongs to the PPR family. P subfamily.</text>
</comment>
<dbReference type="Pfam" id="PF12854">
    <property type="entry name" value="PPR_1"/>
    <property type="match status" value="1"/>
</dbReference>
<dbReference type="NCBIfam" id="TIGR00756">
    <property type="entry name" value="PPR"/>
    <property type="match status" value="5"/>
</dbReference>
<dbReference type="InterPro" id="IPR011990">
    <property type="entry name" value="TPR-like_helical_dom_sf"/>
</dbReference>
<dbReference type="Proteomes" id="UP000634136">
    <property type="component" value="Unassembled WGS sequence"/>
</dbReference>
<dbReference type="PROSITE" id="PS51375">
    <property type="entry name" value="PPR"/>
    <property type="match status" value="5"/>
</dbReference>
<dbReference type="PANTHER" id="PTHR46128">
    <property type="entry name" value="MITOCHONDRIAL GROUP I INTRON SPLICING FACTOR CCM1"/>
    <property type="match status" value="1"/>
</dbReference>
<evidence type="ECO:0000313" key="4">
    <source>
        <dbReference type="EMBL" id="KAF7827308.1"/>
    </source>
</evidence>